<evidence type="ECO:0000313" key="3">
    <source>
        <dbReference type="Proteomes" id="UP000001351"/>
    </source>
</evidence>
<keyword evidence="3" id="KW-1185">Reference proteome</keyword>
<evidence type="ECO:0000313" key="2">
    <source>
        <dbReference type="EMBL" id="EAU63909.1"/>
    </source>
</evidence>
<dbReference type="Proteomes" id="UP000032702">
    <property type="component" value="Unassembled WGS sequence"/>
</dbReference>
<dbReference type="AlphaFoldDB" id="Q08TU8"/>
<evidence type="ECO:0000313" key="1">
    <source>
        <dbReference type="EMBL" id="ADO70379.1"/>
    </source>
</evidence>
<reference evidence="2 4" key="1">
    <citation type="submission" date="2006-04" db="EMBL/GenBank/DDBJ databases">
        <authorList>
            <person name="Nierman W.C."/>
        </authorList>
    </citation>
    <scope>NUCLEOTIDE SEQUENCE [LARGE SCALE GENOMIC DNA]</scope>
    <source>
        <strain evidence="2 4">DW4/3-1</strain>
    </source>
</reference>
<name>Q08TU8_STIAD</name>
<dbReference type="EMBL" id="CP002271">
    <property type="protein sequence ID" value="ADO70379.1"/>
    <property type="molecule type" value="Genomic_DNA"/>
</dbReference>
<reference evidence="1 3" key="2">
    <citation type="journal article" date="2011" name="Mol. Biol. Evol.">
        <title>Comparative genomic analysis of fruiting body formation in Myxococcales.</title>
        <authorList>
            <person name="Huntley S."/>
            <person name="Hamann N."/>
            <person name="Wegener-Feldbrugge S."/>
            <person name="Treuner-Lange A."/>
            <person name="Kube M."/>
            <person name="Reinhardt R."/>
            <person name="Klages S."/>
            <person name="Muller R."/>
            <person name="Ronning C.M."/>
            <person name="Nierman W.C."/>
            <person name="Sogaard-Andersen L."/>
        </authorList>
    </citation>
    <scope>NUCLEOTIDE SEQUENCE [LARGE SCALE GENOMIC DNA]</scope>
    <source>
        <strain evidence="1 3">DW4/3-1</strain>
    </source>
</reference>
<proteinExistence type="predicted"/>
<dbReference type="EMBL" id="AAMD01000139">
    <property type="protein sequence ID" value="EAU63909.1"/>
    <property type="molecule type" value="Genomic_DNA"/>
</dbReference>
<dbReference type="OrthoDB" id="5142861at2"/>
<evidence type="ECO:0000313" key="4">
    <source>
        <dbReference type="Proteomes" id="UP000032702"/>
    </source>
</evidence>
<protein>
    <submittedName>
        <fullName evidence="1">Conserved uncharacterized protein</fullName>
    </submittedName>
</protein>
<dbReference type="PATRIC" id="fig|378806.16.peg.2823"/>
<dbReference type="Proteomes" id="UP000001351">
    <property type="component" value="Chromosome"/>
</dbReference>
<dbReference type="KEGG" id="sur:STAUR_2575"/>
<organism evidence="2 4">
    <name type="scientific">Stigmatella aurantiaca (strain DW4/3-1)</name>
    <dbReference type="NCBI Taxonomy" id="378806"/>
    <lineage>
        <taxon>Bacteria</taxon>
        <taxon>Pseudomonadati</taxon>
        <taxon>Myxococcota</taxon>
        <taxon>Myxococcia</taxon>
        <taxon>Myxococcales</taxon>
        <taxon>Cystobacterineae</taxon>
        <taxon>Archangiaceae</taxon>
        <taxon>Stigmatella</taxon>
    </lineage>
</organism>
<accession>Q08TU8</accession>
<sequence>MLQIISGKFFSREERFRSEGKGVFFSNLSWFAPIETCVAKLEPTYSFGDITTYVVSYTNQIEKPEGPLQAGMIGRVGDAEILSQFEALCIFGLGAWFAGDRTNVELHCRSSPRGASDKILPGHFLPGFFTPARNARPGELEAFASLVQKTIDLPRETYSAVISALEGMRSSLEALGHNLDLAYSILVYCLESLSQQFDTYSPTWIDYDETIRKQIDKELADVDQDRAGRIRAILTKEKHLKLSKRFVDFVTSHIKPVFFVADAMNRERPLRQSELIQALKNAYKLRSSYVHNLEPLRKHLSVPQLASAEVIVWEHEPYLTYAGLFRLTQHVTRTFIYSQPVLKQETFAWYKDLPGTFQIEAAPQYWIHKSEALTGKNAVSYLSGVLSHMTDQLNQSTGRFTDLRSLVSHALKLMPQATLPQRRVLLAICYLWHTFITPAQRVAGTDQALTKYARDTDECSIELMAPFVLAGYGDSLSWTLKDLLAAFEKWDEKRFKPSALQLPLGLELAIVGTLANRAREQGDVDVSRALLQRALKDAAGIPAFQQALSCAIVANTPVTISVFLPHLKEASTHAQC</sequence>
<gene>
    <name evidence="1" type="ordered locus">STAUR_2575</name>
    <name evidence="2" type="ORF">STIAU_1249</name>
</gene>
<dbReference type="HOGENOM" id="CLU_034090_0_0_7"/>
<dbReference type="eggNOG" id="ENOG502ZFGF">
    <property type="taxonomic scope" value="Bacteria"/>
</dbReference>